<dbReference type="EC" id="2.3.1.-" evidence="4"/>
<evidence type="ECO:0000313" key="4">
    <source>
        <dbReference type="EMBL" id="UPU37641.1"/>
    </source>
</evidence>
<evidence type="ECO:0000256" key="2">
    <source>
        <dbReference type="ARBA" id="ARBA00023315"/>
    </source>
</evidence>
<dbReference type="InterPro" id="IPR016181">
    <property type="entry name" value="Acyl_CoA_acyltransferase"/>
</dbReference>
<proteinExistence type="predicted"/>
<protein>
    <submittedName>
        <fullName evidence="4">GNAT family N-acetyltransferase</fullName>
        <ecNumber evidence="4">2.3.1.-</ecNumber>
    </submittedName>
</protein>
<dbReference type="Pfam" id="PF00583">
    <property type="entry name" value="Acetyltransf_1"/>
    <property type="match status" value="1"/>
</dbReference>
<organism evidence="4 5">
    <name type="scientific">Geomonas paludis</name>
    <dbReference type="NCBI Taxonomy" id="2740185"/>
    <lineage>
        <taxon>Bacteria</taxon>
        <taxon>Pseudomonadati</taxon>
        <taxon>Thermodesulfobacteriota</taxon>
        <taxon>Desulfuromonadia</taxon>
        <taxon>Geobacterales</taxon>
        <taxon>Geobacteraceae</taxon>
        <taxon>Geomonas</taxon>
    </lineage>
</organism>
<dbReference type="PANTHER" id="PTHR43877">
    <property type="entry name" value="AMINOALKYLPHOSPHONATE N-ACETYLTRANSFERASE-RELATED-RELATED"/>
    <property type="match status" value="1"/>
</dbReference>
<dbReference type="Proteomes" id="UP000831485">
    <property type="component" value="Chromosome"/>
</dbReference>
<evidence type="ECO:0000256" key="1">
    <source>
        <dbReference type="ARBA" id="ARBA00022679"/>
    </source>
</evidence>
<keyword evidence="5" id="KW-1185">Reference proteome</keyword>
<name>A0ABY4LI21_9BACT</name>
<feature type="domain" description="N-acetyltransferase" evidence="3">
    <location>
        <begin position="104"/>
        <end position="247"/>
    </location>
</feature>
<accession>A0ABY4LI21</accession>
<evidence type="ECO:0000259" key="3">
    <source>
        <dbReference type="PROSITE" id="PS51186"/>
    </source>
</evidence>
<dbReference type="RefSeq" id="WP_248647155.1">
    <property type="nucleotide sequence ID" value="NZ_CP096574.1"/>
</dbReference>
<dbReference type="SUPFAM" id="SSF55729">
    <property type="entry name" value="Acyl-CoA N-acyltransferases (Nat)"/>
    <property type="match status" value="1"/>
</dbReference>
<dbReference type="CDD" id="cd04301">
    <property type="entry name" value="NAT_SF"/>
    <property type="match status" value="1"/>
</dbReference>
<dbReference type="PROSITE" id="PS51186">
    <property type="entry name" value="GNAT"/>
    <property type="match status" value="1"/>
</dbReference>
<gene>
    <name evidence="4" type="ORF">M1B72_08020</name>
</gene>
<keyword evidence="1 4" id="KW-0808">Transferase</keyword>
<dbReference type="Gene3D" id="3.40.630.30">
    <property type="match status" value="1"/>
</dbReference>
<dbReference type="GO" id="GO:0016746">
    <property type="term" value="F:acyltransferase activity"/>
    <property type="evidence" value="ECO:0007669"/>
    <property type="project" value="UniProtKB-KW"/>
</dbReference>
<dbReference type="EMBL" id="CP096574">
    <property type="protein sequence ID" value="UPU37641.1"/>
    <property type="molecule type" value="Genomic_DNA"/>
</dbReference>
<keyword evidence="2 4" id="KW-0012">Acyltransferase</keyword>
<dbReference type="InterPro" id="IPR050832">
    <property type="entry name" value="Bact_Acetyltransf"/>
</dbReference>
<evidence type="ECO:0000313" key="5">
    <source>
        <dbReference type="Proteomes" id="UP000831485"/>
    </source>
</evidence>
<dbReference type="PANTHER" id="PTHR43877:SF2">
    <property type="entry name" value="AMINOALKYLPHOSPHONATE N-ACETYLTRANSFERASE-RELATED"/>
    <property type="match status" value="1"/>
</dbReference>
<sequence length="247" mass="27498">MTMHEMLDWDSGFFGFKVARILPERLQGAELQAALVGLEQAGVTLAYWACDPDDHGSQQAALESGGFLADRKVTYCIDAATMRDRSIAATGIPVERYLDQVTTPELEDLALQAGVYSRFRIDPRMPREKFEALYRLWIRKSVEGQIADQVLVARESGRIVGMVTVGRKGERADIGLVAVDASMRGKNLGGALVHSAQQWALQNGFDVAQVVTQGENLAACRLYEKWGYKVDSVRNIYHFWSCHENSL</sequence>
<dbReference type="InterPro" id="IPR000182">
    <property type="entry name" value="GNAT_dom"/>
</dbReference>
<reference evidence="4" key="1">
    <citation type="submission" date="2022-04" db="EMBL/GenBank/DDBJ databases">
        <authorList>
            <person name="Liu G."/>
        </authorList>
    </citation>
    <scope>NUCLEOTIDE SEQUENCE</scope>
    <source>
        <strain evidence="4">RG22</strain>
    </source>
</reference>